<protein>
    <recommendedName>
        <fullName evidence="4">Secreted protein</fullName>
    </recommendedName>
</protein>
<comment type="caution">
    <text evidence="2">The sequence shown here is derived from an EMBL/GenBank/DDBJ whole genome shotgun (WGS) entry which is preliminary data.</text>
</comment>
<reference evidence="2" key="1">
    <citation type="journal article" date="2019" name="bioRxiv">
        <title>The Genome of the Zebra Mussel, Dreissena polymorpha: A Resource for Invasive Species Research.</title>
        <authorList>
            <person name="McCartney M.A."/>
            <person name="Auch B."/>
            <person name="Kono T."/>
            <person name="Mallez S."/>
            <person name="Zhang Y."/>
            <person name="Obille A."/>
            <person name="Becker A."/>
            <person name="Abrahante J.E."/>
            <person name="Garbe J."/>
            <person name="Badalamenti J.P."/>
            <person name="Herman A."/>
            <person name="Mangelson H."/>
            <person name="Liachko I."/>
            <person name="Sullivan S."/>
            <person name="Sone E.D."/>
            <person name="Koren S."/>
            <person name="Silverstein K.A.T."/>
            <person name="Beckman K.B."/>
            <person name="Gohl D.M."/>
        </authorList>
    </citation>
    <scope>NUCLEOTIDE SEQUENCE</scope>
    <source>
        <strain evidence="2">Duluth1</strain>
        <tissue evidence="2">Whole animal</tissue>
    </source>
</reference>
<name>A0A9D4FWY9_DREPO</name>
<keyword evidence="1" id="KW-0732">Signal</keyword>
<organism evidence="2 3">
    <name type="scientific">Dreissena polymorpha</name>
    <name type="common">Zebra mussel</name>
    <name type="synonym">Mytilus polymorpha</name>
    <dbReference type="NCBI Taxonomy" id="45954"/>
    <lineage>
        <taxon>Eukaryota</taxon>
        <taxon>Metazoa</taxon>
        <taxon>Spiralia</taxon>
        <taxon>Lophotrochozoa</taxon>
        <taxon>Mollusca</taxon>
        <taxon>Bivalvia</taxon>
        <taxon>Autobranchia</taxon>
        <taxon>Heteroconchia</taxon>
        <taxon>Euheterodonta</taxon>
        <taxon>Imparidentia</taxon>
        <taxon>Neoheterodontei</taxon>
        <taxon>Myida</taxon>
        <taxon>Dreissenoidea</taxon>
        <taxon>Dreissenidae</taxon>
        <taxon>Dreissena</taxon>
    </lineage>
</organism>
<evidence type="ECO:0000313" key="3">
    <source>
        <dbReference type="Proteomes" id="UP000828390"/>
    </source>
</evidence>
<dbReference type="PROSITE" id="PS00087">
    <property type="entry name" value="SOD_CU_ZN_1"/>
    <property type="match status" value="1"/>
</dbReference>
<feature type="signal peptide" evidence="1">
    <location>
        <begin position="1"/>
        <end position="15"/>
    </location>
</feature>
<evidence type="ECO:0000313" key="2">
    <source>
        <dbReference type="EMBL" id="KAH3805124.1"/>
    </source>
</evidence>
<gene>
    <name evidence="2" type="ORF">DPMN_133421</name>
</gene>
<evidence type="ECO:0008006" key="4">
    <source>
        <dbReference type="Google" id="ProtNLM"/>
    </source>
</evidence>
<evidence type="ECO:0000256" key="1">
    <source>
        <dbReference type="SAM" id="SignalP"/>
    </source>
</evidence>
<dbReference type="EMBL" id="JAIWYP010000006">
    <property type="protein sequence ID" value="KAH3805124.1"/>
    <property type="molecule type" value="Genomic_DNA"/>
</dbReference>
<feature type="chain" id="PRO_5038976423" description="Secreted protein" evidence="1">
    <location>
        <begin position="16"/>
        <end position="70"/>
    </location>
</feature>
<dbReference type="InterPro" id="IPR018152">
    <property type="entry name" value="SOD_Cu/Zn_BS"/>
</dbReference>
<keyword evidence="3" id="KW-1185">Reference proteome</keyword>
<proteinExistence type="predicted"/>
<accession>A0A9D4FWY9</accession>
<sequence length="70" mass="7423">MLVCLVAACVTGVCGNLHHGFHLHCPGDDALHVDQLADAVSLHLTNGHMLLIASSLEVHLTVNEGRRTTS</sequence>
<dbReference type="Proteomes" id="UP000828390">
    <property type="component" value="Unassembled WGS sequence"/>
</dbReference>
<reference evidence="2" key="2">
    <citation type="submission" date="2020-11" db="EMBL/GenBank/DDBJ databases">
        <authorList>
            <person name="McCartney M.A."/>
            <person name="Auch B."/>
            <person name="Kono T."/>
            <person name="Mallez S."/>
            <person name="Becker A."/>
            <person name="Gohl D.M."/>
            <person name="Silverstein K.A.T."/>
            <person name="Koren S."/>
            <person name="Bechman K.B."/>
            <person name="Herman A."/>
            <person name="Abrahante J.E."/>
            <person name="Garbe J."/>
        </authorList>
    </citation>
    <scope>NUCLEOTIDE SEQUENCE</scope>
    <source>
        <strain evidence="2">Duluth1</strain>
        <tissue evidence="2">Whole animal</tissue>
    </source>
</reference>
<dbReference type="AlphaFoldDB" id="A0A9D4FWY9"/>